<gene>
    <name evidence="1" type="ORF">NP233_g4302</name>
</gene>
<proteinExistence type="predicted"/>
<evidence type="ECO:0000313" key="1">
    <source>
        <dbReference type="EMBL" id="KAJ3570594.1"/>
    </source>
</evidence>
<name>A0AAD5VWC0_9AGAR</name>
<comment type="caution">
    <text evidence="1">The sequence shown here is derived from an EMBL/GenBank/DDBJ whole genome shotgun (WGS) entry which is preliminary data.</text>
</comment>
<organism evidence="1 2">
    <name type="scientific">Leucocoprinus birnbaumii</name>
    <dbReference type="NCBI Taxonomy" id="56174"/>
    <lineage>
        <taxon>Eukaryota</taxon>
        <taxon>Fungi</taxon>
        <taxon>Dikarya</taxon>
        <taxon>Basidiomycota</taxon>
        <taxon>Agaricomycotina</taxon>
        <taxon>Agaricomycetes</taxon>
        <taxon>Agaricomycetidae</taxon>
        <taxon>Agaricales</taxon>
        <taxon>Agaricineae</taxon>
        <taxon>Agaricaceae</taxon>
        <taxon>Leucocoprinus</taxon>
    </lineage>
</organism>
<dbReference type="EMBL" id="JANIEX010000229">
    <property type="protein sequence ID" value="KAJ3570594.1"/>
    <property type="molecule type" value="Genomic_DNA"/>
</dbReference>
<accession>A0AAD5VWC0</accession>
<protein>
    <submittedName>
        <fullName evidence="1">Uncharacterized protein</fullName>
    </submittedName>
</protein>
<dbReference type="Proteomes" id="UP001213000">
    <property type="component" value="Unassembled WGS sequence"/>
</dbReference>
<dbReference type="AlphaFoldDB" id="A0AAD5VWC0"/>
<sequence length="492" mass="55790">MAEPQVEILAQFGKTYCGLFIVGEYECPDQPRADRLTMRGRILMSEFVSGFFEIRKITKSTANRVLDLKVQAASKIRPADTADVVRDNARSIDQDLKTALDKLQTDGLAKMAKLTNQVTEYHDEVVNPEVAALQAELRNTGASTERPKKGIAAIAQKFVFKLLTDKNSEPQNNQLNLLGTMEADLIAIQDIRTKTQNTRATINSCQIDWRGFLLFIHNDHYKPIHRILNEPEIPPQKRPEIQTGFGNLHGALSRFIENLDLVYDQINAKFGPDRDSNQRLEAFRLTLPHVYNILNQFISTPPLVEKEQQDLFLKETRALARYSLTQLRRVEPVLSTWAVYLRSGLTEPLHFIDDVHQMCTKTTEFFERNSRASVTRIQDLLTKNGKGRKTDGLMPTKGSDMTPKQRALQDLNTLNVAFFAITGFSIRFALDLMYYDRRAQDATDSEKLTELLSNPFAIQAEVAANVLLALTDEILRLEKIVGTESDFTKLSL</sequence>
<evidence type="ECO:0000313" key="2">
    <source>
        <dbReference type="Proteomes" id="UP001213000"/>
    </source>
</evidence>
<reference evidence="1" key="1">
    <citation type="submission" date="2022-07" db="EMBL/GenBank/DDBJ databases">
        <title>Genome Sequence of Leucocoprinus birnbaumii.</title>
        <authorList>
            <person name="Buettner E."/>
        </authorList>
    </citation>
    <scope>NUCLEOTIDE SEQUENCE</scope>
    <source>
        <strain evidence="1">VT141</strain>
    </source>
</reference>
<keyword evidence="2" id="KW-1185">Reference proteome</keyword>